<evidence type="ECO:0000256" key="4">
    <source>
        <dbReference type="ARBA" id="ARBA00023012"/>
    </source>
</evidence>
<dbReference type="PATRIC" id="fig|907348.3.peg.1408"/>
<dbReference type="PANTHER" id="PTHR42713:SF3">
    <property type="entry name" value="TRANSCRIPTIONAL REGULATORY PROTEIN HPTR"/>
    <property type="match status" value="1"/>
</dbReference>
<dbReference type="CDD" id="cd17536">
    <property type="entry name" value="REC_YesN-like"/>
    <property type="match status" value="1"/>
</dbReference>
<dbReference type="AlphaFoldDB" id="H7EKI9"/>
<dbReference type="InterPro" id="IPR051552">
    <property type="entry name" value="HptR"/>
</dbReference>
<evidence type="ECO:0000256" key="5">
    <source>
        <dbReference type="ARBA" id="ARBA00023015"/>
    </source>
</evidence>
<dbReference type="EMBL" id="AGRW01000045">
    <property type="protein sequence ID" value="EIC01894.1"/>
    <property type="molecule type" value="Genomic_DNA"/>
</dbReference>
<dbReference type="Gene3D" id="1.10.10.60">
    <property type="entry name" value="Homeodomain-like"/>
    <property type="match status" value="2"/>
</dbReference>
<dbReference type="Proteomes" id="UP000003571">
    <property type="component" value="Unassembled WGS sequence"/>
</dbReference>
<evidence type="ECO:0000259" key="10">
    <source>
        <dbReference type="PROSITE" id="PS50110"/>
    </source>
</evidence>
<comment type="caution">
    <text evidence="11">The sequence shown here is derived from an EMBL/GenBank/DDBJ whole genome shotgun (WGS) entry which is preliminary data.</text>
</comment>
<dbReference type="Gene3D" id="3.40.50.2300">
    <property type="match status" value="1"/>
</dbReference>
<dbReference type="Pfam" id="PF12833">
    <property type="entry name" value="HTH_18"/>
    <property type="match status" value="1"/>
</dbReference>
<evidence type="ECO:0000313" key="12">
    <source>
        <dbReference type="Proteomes" id="UP000003571"/>
    </source>
</evidence>
<keyword evidence="12" id="KW-1185">Reference proteome</keyword>
<feature type="domain" description="HTH araC/xylS-type" evidence="9">
    <location>
        <begin position="432"/>
        <end position="531"/>
    </location>
</feature>
<evidence type="ECO:0000256" key="2">
    <source>
        <dbReference type="ARBA" id="ARBA00022490"/>
    </source>
</evidence>
<dbReference type="GO" id="GO:0003700">
    <property type="term" value="F:DNA-binding transcription factor activity"/>
    <property type="evidence" value="ECO:0007669"/>
    <property type="project" value="InterPro"/>
</dbReference>
<proteinExistence type="predicted"/>
<keyword evidence="7" id="KW-0804">Transcription</keyword>
<accession>H7EKI9</accession>
<dbReference type="SMART" id="SM00448">
    <property type="entry name" value="REC"/>
    <property type="match status" value="1"/>
</dbReference>
<dbReference type="InterPro" id="IPR009057">
    <property type="entry name" value="Homeodomain-like_sf"/>
</dbReference>
<dbReference type="PANTHER" id="PTHR42713">
    <property type="entry name" value="HISTIDINE KINASE-RELATED"/>
    <property type="match status" value="1"/>
</dbReference>
<dbReference type="InterPro" id="IPR018060">
    <property type="entry name" value="HTH_AraC"/>
</dbReference>
<evidence type="ECO:0000259" key="9">
    <source>
        <dbReference type="PROSITE" id="PS01124"/>
    </source>
</evidence>
<dbReference type="eggNOG" id="COG4753">
    <property type="taxonomic scope" value="Bacteria"/>
</dbReference>
<evidence type="ECO:0000313" key="11">
    <source>
        <dbReference type="EMBL" id="EIC01894.1"/>
    </source>
</evidence>
<dbReference type="SMART" id="SM00342">
    <property type="entry name" value="HTH_ARAC"/>
    <property type="match status" value="1"/>
</dbReference>
<keyword evidence="6" id="KW-0238">DNA-binding</keyword>
<evidence type="ECO:0000256" key="8">
    <source>
        <dbReference type="PROSITE-ProRule" id="PRU00169"/>
    </source>
</evidence>
<dbReference type="STRING" id="907348.TresaDRAFT_1646"/>
<dbReference type="GO" id="GO:0043565">
    <property type="term" value="F:sequence-specific DNA binding"/>
    <property type="evidence" value="ECO:0007669"/>
    <property type="project" value="InterPro"/>
</dbReference>
<keyword evidence="3 8" id="KW-0597">Phosphoprotein</keyword>
<evidence type="ECO:0000256" key="3">
    <source>
        <dbReference type="ARBA" id="ARBA00022553"/>
    </source>
</evidence>
<dbReference type="InterPro" id="IPR041522">
    <property type="entry name" value="CdaR_GGDEF"/>
</dbReference>
<dbReference type="PROSITE" id="PS01124">
    <property type="entry name" value="HTH_ARAC_FAMILY_2"/>
    <property type="match status" value="1"/>
</dbReference>
<dbReference type="eggNOG" id="COG2207">
    <property type="taxonomic scope" value="Bacteria"/>
</dbReference>
<name>H7EKI9_9SPIR</name>
<keyword evidence="2" id="KW-0963">Cytoplasm</keyword>
<dbReference type="Pfam" id="PF00072">
    <property type="entry name" value="Response_reg"/>
    <property type="match status" value="1"/>
</dbReference>
<dbReference type="InterPro" id="IPR011006">
    <property type="entry name" value="CheY-like_superfamily"/>
</dbReference>
<evidence type="ECO:0000256" key="1">
    <source>
        <dbReference type="ARBA" id="ARBA00004496"/>
    </source>
</evidence>
<evidence type="ECO:0000256" key="7">
    <source>
        <dbReference type="ARBA" id="ARBA00023163"/>
    </source>
</evidence>
<sequence length="534" mass="60562">MYSVFVVDDEPIVLDGIRSKIDWESSGFSFAGEATDGEIALSMLHEVKPDILITDIKMPFMDGLQLSAAVKKIQPWIKIIILSGHDEFDYAKKAISIGIEDYLLKPFTPDELLSSLKKTAVRIDKERKQLSDITRLKEELKSSETLKKKEFLSNLVHGSENMSDVMQKSQELGLNLISRFYKVLISRIKSRTSTIQNQEETCSLLNSYLPSWEQAECFFHHSNLLVCIFRGSTREELDEGIFHAAETIAHIAAKNDDCTTLTAIGKTVEHLSELNLSYEDAKRILSAGEKGGGSRIISSEDLGQNLDSESQVDSALLDLKDNDPLVDRLKYAGKNDISAIIDESMQLIRSNPGQFNVFASYLLVDLIFSVSKLLEKFGGDIKKLKPEILQRKFIDEAVQDEENFRRKITQVLSFALEFRDSKMTGKYGDVILKAKRYIEEHYADQNTTLTTVAEVVALSPNHFSTIFSQECKTTFIEYLTNVRLENAKRLMRETEMKGYDIAYECGFSDPHYFSYIFKKNTGLSPREYKLSAVQ</sequence>
<keyword evidence="5" id="KW-0805">Transcription regulation</keyword>
<feature type="modified residue" description="4-aspartylphosphate" evidence="8">
    <location>
        <position position="55"/>
    </location>
</feature>
<reference evidence="11 12" key="1">
    <citation type="submission" date="2011-09" db="EMBL/GenBank/DDBJ databases">
        <title>The draft genome of Treponema saccharophilum DSM 2985.</title>
        <authorList>
            <consortium name="US DOE Joint Genome Institute (JGI-PGF)"/>
            <person name="Lucas S."/>
            <person name="Copeland A."/>
            <person name="Lapidus A."/>
            <person name="Glavina del Rio T."/>
            <person name="Dalin E."/>
            <person name="Tice H."/>
            <person name="Bruce D."/>
            <person name="Goodwin L."/>
            <person name="Pitluck S."/>
            <person name="Peters L."/>
            <person name="Kyrpides N."/>
            <person name="Mavromatis K."/>
            <person name="Ivanova N."/>
            <person name="Markowitz V."/>
            <person name="Cheng J.-F."/>
            <person name="Hugenholtz P."/>
            <person name="Woyke T."/>
            <person name="Wu D."/>
            <person name="Gronow S."/>
            <person name="Wellnitz S."/>
            <person name="Brambilla E."/>
            <person name="Klenk H.-P."/>
            <person name="Eisen J.A."/>
        </authorList>
    </citation>
    <scope>NUCLEOTIDE SEQUENCE [LARGE SCALE GENOMIC DNA]</scope>
    <source>
        <strain evidence="11 12">DSM 2985</strain>
    </source>
</reference>
<evidence type="ECO:0000256" key="6">
    <source>
        <dbReference type="ARBA" id="ARBA00023125"/>
    </source>
</evidence>
<dbReference type="SUPFAM" id="SSF46689">
    <property type="entry name" value="Homeodomain-like"/>
    <property type="match status" value="2"/>
</dbReference>
<dbReference type="GO" id="GO:0000160">
    <property type="term" value="P:phosphorelay signal transduction system"/>
    <property type="evidence" value="ECO:0007669"/>
    <property type="project" value="UniProtKB-KW"/>
</dbReference>
<comment type="subcellular location">
    <subcellularLocation>
        <location evidence="1">Cytoplasm</location>
    </subcellularLocation>
</comment>
<keyword evidence="4" id="KW-0902">Two-component regulatory system</keyword>
<dbReference type="RefSeq" id="WP_002704126.1">
    <property type="nucleotide sequence ID" value="NZ_AGRW01000045.1"/>
</dbReference>
<dbReference type="InterPro" id="IPR001789">
    <property type="entry name" value="Sig_transdc_resp-reg_receiver"/>
</dbReference>
<dbReference type="GO" id="GO:0005737">
    <property type="term" value="C:cytoplasm"/>
    <property type="evidence" value="ECO:0007669"/>
    <property type="project" value="UniProtKB-SubCell"/>
</dbReference>
<protein>
    <submittedName>
        <fullName evidence="11">Two component transcriptional regulator, AraC family</fullName>
    </submittedName>
</protein>
<dbReference type="OrthoDB" id="327083at2"/>
<dbReference type="SUPFAM" id="SSF52172">
    <property type="entry name" value="CheY-like"/>
    <property type="match status" value="1"/>
</dbReference>
<dbReference type="Pfam" id="PF17853">
    <property type="entry name" value="GGDEF_2"/>
    <property type="match status" value="1"/>
</dbReference>
<dbReference type="PROSITE" id="PS50110">
    <property type="entry name" value="RESPONSE_REGULATORY"/>
    <property type="match status" value="1"/>
</dbReference>
<gene>
    <name evidence="11" type="ORF">TresaDRAFT_1646</name>
</gene>
<organism evidence="11 12">
    <name type="scientific">Treponema saccharophilum DSM 2985</name>
    <dbReference type="NCBI Taxonomy" id="907348"/>
    <lineage>
        <taxon>Bacteria</taxon>
        <taxon>Pseudomonadati</taxon>
        <taxon>Spirochaetota</taxon>
        <taxon>Spirochaetia</taxon>
        <taxon>Spirochaetales</taxon>
        <taxon>Treponemataceae</taxon>
        <taxon>Treponema</taxon>
    </lineage>
</organism>
<feature type="domain" description="Response regulatory" evidence="10">
    <location>
        <begin position="3"/>
        <end position="120"/>
    </location>
</feature>